<dbReference type="KEGG" id="laq:GLA29479_3440"/>
<proteinExistence type="predicted"/>
<reference evidence="2 3" key="1">
    <citation type="journal article" date="2015" name="BMC Genomics">
        <title>Comparative genomics and metabolic profiling of the genus Lysobacter.</title>
        <authorList>
            <person name="de Bruijn I."/>
            <person name="Cheng X."/>
            <person name="de Jager V."/>
            <person name="Exposito R.G."/>
            <person name="Watrous J."/>
            <person name="Patel N."/>
            <person name="Postma J."/>
            <person name="Dorrestein P.C."/>
            <person name="Kobayashi D."/>
            <person name="Raaijmakers J.M."/>
        </authorList>
    </citation>
    <scope>NUCLEOTIDE SEQUENCE [LARGE SCALE GENOMIC DNA]</scope>
    <source>
        <strain evidence="2 3">76</strain>
    </source>
</reference>
<dbReference type="PATRIC" id="fig|84531.7.peg.3363"/>
<dbReference type="Proteomes" id="UP000060787">
    <property type="component" value="Chromosome"/>
</dbReference>
<name>A0A0S2FFL7_LYSAN</name>
<organism evidence="2 3">
    <name type="scientific">Lysobacter antibioticus</name>
    <dbReference type="NCBI Taxonomy" id="84531"/>
    <lineage>
        <taxon>Bacteria</taxon>
        <taxon>Pseudomonadati</taxon>
        <taxon>Pseudomonadota</taxon>
        <taxon>Gammaproteobacteria</taxon>
        <taxon>Lysobacterales</taxon>
        <taxon>Lysobacteraceae</taxon>
        <taxon>Lysobacter</taxon>
    </lineage>
</organism>
<protein>
    <submittedName>
        <fullName evidence="2">Uncharacterized protein</fullName>
    </submittedName>
</protein>
<feature type="signal peptide" evidence="1">
    <location>
        <begin position="1"/>
        <end position="20"/>
    </location>
</feature>
<evidence type="ECO:0000313" key="2">
    <source>
        <dbReference type="EMBL" id="ALN82335.1"/>
    </source>
</evidence>
<dbReference type="OrthoDB" id="7444926at2"/>
<dbReference type="eggNOG" id="ENOG5032J08">
    <property type="taxonomic scope" value="Bacteria"/>
</dbReference>
<dbReference type="RefSeq" id="WP_057919097.1">
    <property type="nucleotide sequence ID" value="NZ_CP011129.1"/>
</dbReference>
<dbReference type="AlphaFoldDB" id="A0A0S2FFL7"/>
<dbReference type="KEGG" id="lab:LA76x_4224"/>
<evidence type="ECO:0000313" key="3">
    <source>
        <dbReference type="Proteomes" id="UP000060787"/>
    </source>
</evidence>
<gene>
    <name evidence="2" type="ORF">LA76x_4224</name>
</gene>
<keyword evidence="3" id="KW-1185">Reference proteome</keyword>
<accession>A0A0S2FFL7</accession>
<keyword evidence="1" id="KW-0732">Signal</keyword>
<evidence type="ECO:0000256" key="1">
    <source>
        <dbReference type="SAM" id="SignalP"/>
    </source>
</evidence>
<dbReference type="EMBL" id="CP011129">
    <property type="protein sequence ID" value="ALN82335.1"/>
    <property type="molecule type" value="Genomic_DNA"/>
</dbReference>
<sequence>MKGKLLPLLILLLPSASALAGKCEDNFTKSGNPLKGTEYSTSVTVPGLSVASAVAQMNNIAVSDGMNVIDANSQTGSLLLEVSPNVAHRGLQVYVTAVPDGTVTMLMKTRRGALANADSIKTSMCKMLYQLKPGKAPPKTAGGAKPISISAIKLADEVSKTVEDNVAMIDVRNKGKTYRVSGYFLGSESGSGGLSVFYDMKPSLLPGFIPSSRDAIVFTRVMCHMASDQRGYSMTLRKGDKLDLVGTFDSYQADTRLIHIGNCRVAK</sequence>
<feature type="chain" id="PRO_5009798151" evidence="1">
    <location>
        <begin position="21"/>
        <end position="267"/>
    </location>
</feature>